<dbReference type="GO" id="GO:0016279">
    <property type="term" value="F:protein-lysine N-methyltransferase activity"/>
    <property type="evidence" value="ECO:0007669"/>
    <property type="project" value="TreeGrafter"/>
</dbReference>
<dbReference type="InterPro" id="IPR046341">
    <property type="entry name" value="SET_dom_sf"/>
</dbReference>
<dbReference type="Gene3D" id="3.90.1420.10">
    <property type="entry name" value="Rubisco LSMT, substrate-binding domain"/>
    <property type="match status" value="1"/>
</dbReference>
<dbReference type="InterPro" id="IPR036464">
    <property type="entry name" value="Rubisco_LSMT_subst-bd_sf"/>
</dbReference>
<dbReference type="AlphaFoldDB" id="A0A7S4T3Q7"/>
<evidence type="ECO:0000256" key="1">
    <source>
        <dbReference type="ARBA" id="ARBA00022603"/>
    </source>
</evidence>
<reference evidence="7" key="1">
    <citation type="submission" date="2021-01" db="EMBL/GenBank/DDBJ databases">
        <authorList>
            <person name="Corre E."/>
            <person name="Pelletier E."/>
            <person name="Niang G."/>
            <person name="Scheremetjew M."/>
            <person name="Finn R."/>
            <person name="Kale V."/>
            <person name="Holt S."/>
            <person name="Cochrane G."/>
            <person name="Meng A."/>
            <person name="Brown T."/>
            <person name="Cohen L."/>
        </authorList>
    </citation>
    <scope>NUCLEOTIDE SEQUENCE</scope>
    <source>
        <strain evidence="7">GSO104</strain>
    </source>
</reference>
<feature type="domain" description="Rubisco LSMT substrate-binding" evidence="6">
    <location>
        <begin position="395"/>
        <end position="530"/>
    </location>
</feature>
<dbReference type="GO" id="GO:0032259">
    <property type="term" value="P:methylation"/>
    <property type="evidence" value="ECO:0007669"/>
    <property type="project" value="UniProtKB-KW"/>
</dbReference>
<name>A0A7S4T3Q7_9STRA</name>
<feature type="region of interest" description="Disordered" evidence="4">
    <location>
        <begin position="496"/>
        <end position="520"/>
    </location>
</feature>
<organism evidence="7">
    <name type="scientific">Ditylum brightwellii</name>
    <dbReference type="NCBI Taxonomy" id="49249"/>
    <lineage>
        <taxon>Eukaryota</taxon>
        <taxon>Sar</taxon>
        <taxon>Stramenopiles</taxon>
        <taxon>Ochrophyta</taxon>
        <taxon>Bacillariophyta</taxon>
        <taxon>Mediophyceae</taxon>
        <taxon>Lithodesmiophycidae</taxon>
        <taxon>Lithodesmiales</taxon>
        <taxon>Lithodesmiaceae</taxon>
        <taxon>Ditylum</taxon>
    </lineage>
</organism>
<feature type="region of interest" description="Disordered" evidence="4">
    <location>
        <begin position="560"/>
        <end position="588"/>
    </location>
</feature>
<dbReference type="InterPro" id="IPR015353">
    <property type="entry name" value="Rubisco_LSMT_subst-bd"/>
</dbReference>
<dbReference type="PANTHER" id="PTHR13271:SF123">
    <property type="entry name" value="RIBULOSE-1,5-BISPHOSPHATE CARBOXYLASE_OXYGENASE SMALL SUBUNIT N-METHYLTRANSFERASE I-RELATED"/>
    <property type="match status" value="1"/>
</dbReference>
<evidence type="ECO:0000259" key="6">
    <source>
        <dbReference type="Pfam" id="PF09273"/>
    </source>
</evidence>
<feature type="chain" id="PRO_5031254386" description="Rubisco LSMT substrate-binding domain-containing protein" evidence="5">
    <location>
        <begin position="24"/>
        <end position="588"/>
    </location>
</feature>
<protein>
    <recommendedName>
        <fullName evidence="6">Rubisco LSMT substrate-binding domain-containing protein</fullName>
    </recommendedName>
</protein>
<dbReference type="Gene3D" id="3.90.1410.10">
    <property type="entry name" value="set domain protein methyltransferase, domain 1"/>
    <property type="match status" value="1"/>
</dbReference>
<dbReference type="InterPro" id="IPR050600">
    <property type="entry name" value="SETD3_SETD6_MTase"/>
</dbReference>
<proteinExistence type="predicted"/>
<feature type="compositionally biased region" description="Acidic residues" evidence="4">
    <location>
        <begin position="496"/>
        <end position="512"/>
    </location>
</feature>
<accession>A0A7S4T3Q7</accession>
<dbReference type="SUPFAM" id="SSF82199">
    <property type="entry name" value="SET domain"/>
    <property type="match status" value="1"/>
</dbReference>
<dbReference type="EMBL" id="HBNS01058572">
    <property type="protein sequence ID" value="CAE4663858.1"/>
    <property type="molecule type" value="Transcribed_RNA"/>
</dbReference>
<keyword evidence="1" id="KW-0489">Methyltransferase</keyword>
<evidence type="ECO:0000256" key="5">
    <source>
        <dbReference type="SAM" id="SignalP"/>
    </source>
</evidence>
<evidence type="ECO:0000256" key="2">
    <source>
        <dbReference type="ARBA" id="ARBA00022679"/>
    </source>
</evidence>
<keyword evidence="2" id="KW-0808">Transferase</keyword>
<keyword evidence="5" id="KW-0732">Signal</keyword>
<feature type="signal peptide" evidence="5">
    <location>
        <begin position="1"/>
        <end position="23"/>
    </location>
</feature>
<sequence>MRANDRVRWICLFGWMFLTAVSASSMAFVSPKHQENRFHTFSTSKCQQQQQLQYPSFSSSLSSSSSNEEEITRLTSIANNLNQALSKCTPDYIKTAKVQVGVSTQSSRRLGLFTTENVNKNQVVLAIPYSDGPDQLILTPDLATKVVYKDLLPDGYDGWTGDAGLLSMLLLNEFARAASDDDNELGISLPKRNLDAQELITKWVQSLPTPNEMKKHHPLLWEEEDQEVAQSSSTKKIYRTLDDVEDDVSWLEERVWSADRSKFPEQITLNDGVGGETTMELFTTKGFKYALALVNSRSYYVDGALRLIPILDFANHQDLSTDEVCGGTMGTFGTTKGVVIRSSSVKSYNPKEEFFISYGPKSAADYLLEHGFVPPKCVNTCVSELTFDVDTASGKDRFADDKLDILEFETYDSAPMDPTQTFDVVSEVGVQDGEPDLAMMQFLRLVKLGGKDAFLLESIFRKEVWEFMSEPVSERNEGSVVDTVVDACTKALKEMDELEESSQEEENEEAEEDTPKSLCAKVRNAERKALTRTLEYMQREKEALDLKEYYQERRLKNLGLDSDWNEDDEHSDVGWGQTRAPGGADYDW</sequence>
<dbReference type="SUPFAM" id="SSF81822">
    <property type="entry name" value="RuBisCo LSMT C-terminal, substrate-binding domain"/>
    <property type="match status" value="1"/>
</dbReference>
<evidence type="ECO:0000256" key="4">
    <source>
        <dbReference type="SAM" id="MobiDB-lite"/>
    </source>
</evidence>
<gene>
    <name evidence="7" type="ORF">DBRI00130_LOCUS42120</name>
</gene>
<evidence type="ECO:0000313" key="7">
    <source>
        <dbReference type="EMBL" id="CAE4663858.1"/>
    </source>
</evidence>
<evidence type="ECO:0000256" key="3">
    <source>
        <dbReference type="ARBA" id="ARBA00022691"/>
    </source>
</evidence>
<dbReference type="PANTHER" id="PTHR13271">
    <property type="entry name" value="UNCHARACTERIZED PUTATIVE METHYLTRANSFERASE"/>
    <property type="match status" value="1"/>
</dbReference>
<keyword evidence="3" id="KW-0949">S-adenosyl-L-methionine</keyword>
<dbReference type="Pfam" id="PF09273">
    <property type="entry name" value="Rubis-subs-bind"/>
    <property type="match status" value="1"/>
</dbReference>